<dbReference type="RefSeq" id="WP_310344447.1">
    <property type="nucleotide sequence ID" value="NZ_JAVDXO010000008.1"/>
</dbReference>
<dbReference type="PANTHER" id="PTHR43396:SF3">
    <property type="entry name" value="FLAVOHEMOPROTEIN"/>
    <property type="match status" value="1"/>
</dbReference>
<dbReference type="Gene3D" id="1.10.490.10">
    <property type="entry name" value="Globins"/>
    <property type="match status" value="1"/>
</dbReference>
<keyword evidence="5" id="KW-0813">Transport</keyword>
<dbReference type="CDD" id="cd12131">
    <property type="entry name" value="HGbI-like"/>
    <property type="match status" value="1"/>
</dbReference>
<dbReference type="InterPro" id="IPR009050">
    <property type="entry name" value="Globin-like_sf"/>
</dbReference>
<evidence type="ECO:0000256" key="3">
    <source>
        <dbReference type="ARBA" id="ARBA00022723"/>
    </source>
</evidence>
<keyword evidence="2 5" id="KW-0561">Oxygen transport</keyword>
<sequence>MNSEQINLVQASFEDVRPIAATAAELFYDRLFTLDPSLKQLFKGDMPNQGRMLMSMIGSAVHGLKDLDNLAPVLRSLGARHVGYGVREEHYVTVGTALLWTLSAGLGEKFTPEVREAWTAAYGLLADVMQFGALEAERIKRHQEQDAATV</sequence>
<keyword evidence="1 5" id="KW-0349">Heme</keyword>
<feature type="domain" description="Globin" evidence="6">
    <location>
        <begin position="1"/>
        <end position="134"/>
    </location>
</feature>
<evidence type="ECO:0000256" key="4">
    <source>
        <dbReference type="ARBA" id="ARBA00023004"/>
    </source>
</evidence>
<accession>A0ABU1ZQN9</accession>
<keyword evidence="4" id="KW-0408">Iron</keyword>
<dbReference type="PRINTS" id="PR01907">
    <property type="entry name" value="WORMGLOBIN"/>
</dbReference>
<protein>
    <submittedName>
        <fullName evidence="7">Hemoglobin-like flavoprotein</fullName>
    </submittedName>
</protein>
<proteinExistence type="inferred from homology"/>
<organism evidence="7 8">
    <name type="scientific">Rhodoferax saidenbachensis</name>
    <dbReference type="NCBI Taxonomy" id="1484693"/>
    <lineage>
        <taxon>Bacteria</taxon>
        <taxon>Pseudomonadati</taxon>
        <taxon>Pseudomonadota</taxon>
        <taxon>Betaproteobacteria</taxon>
        <taxon>Burkholderiales</taxon>
        <taxon>Comamonadaceae</taxon>
        <taxon>Rhodoferax</taxon>
    </lineage>
</organism>
<evidence type="ECO:0000259" key="6">
    <source>
        <dbReference type="PROSITE" id="PS01033"/>
    </source>
</evidence>
<dbReference type="SUPFAM" id="SSF46458">
    <property type="entry name" value="Globin-like"/>
    <property type="match status" value="1"/>
</dbReference>
<dbReference type="InterPro" id="IPR012292">
    <property type="entry name" value="Globin/Proto"/>
</dbReference>
<gene>
    <name evidence="7" type="ORF">J2X15_003184</name>
</gene>
<keyword evidence="8" id="KW-1185">Reference proteome</keyword>
<comment type="similarity">
    <text evidence="5">Belongs to the globin family.</text>
</comment>
<evidence type="ECO:0000256" key="5">
    <source>
        <dbReference type="RuleBase" id="RU000356"/>
    </source>
</evidence>
<evidence type="ECO:0000313" key="8">
    <source>
        <dbReference type="Proteomes" id="UP001268089"/>
    </source>
</evidence>
<reference evidence="7 8" key="1">
    <citation type="submission" date="2023-07" db="EMBL/GenBank/DDBJ databases">
        <title>Sorghum-associated microbial communities from plants grown in Nebraska, USA.</title>
        <authorList>
            <person name="Schachtman D."/>
        </authorList>
    </citation>
    <scope>NUCLEOTIDE SEQUENCE [LARGE SCALE GENOMIC DNA]</scope>
    <source>
        <strain evidence="7 8">BE308</strain>
    </source>
</reference>
<keyword evidence="3" id="KW-0479">Metal-binding</keyword>
<name>A0ABU1ZQN9_9BURK</name>
<dbReference type="Pfam" id="PF00042">
    <property type="entry name" value="Globin"/>
    <property type="match status" value="1"/>
</dbReference>
<evidence type="ECO:0000256" key="1">
    <source>
        <dbReference type="ARBA" id="ARBA00022617"/>
    </source>
</evidence>
<dbReference type="PANTHER" id="PTHR43396">
    <property type="entry name" value="FLAVOHEMOPROTEIN"/>
    <property type="match status" value="1"/>
</dbReference>
<dbReference type="InterPro" id="IPR000971">
    <property type="entry name" value="Globin"/>
</dbReference>
<dbReference type="EMBL" id="JAVDXO010000008">
    <property type="protein sequence ID" value="MDR7307879.1"/>
    <property type="molecule type" value="Genomic_DNA"/>
</dbReference>
<dbReference type="Proteomes" id="UP001268089">
    <property type="component" value="Unassembled WGS sequence"/>
</dbReference>
<evidence type="ECO:0000313" key="7">
    <source>
        <dbReference type="EMBL" id="MDR7307879.1"/>
    </source>
</evidence>
<evidence type="ECO:0000256" key="2">
    <source>
        <dbReference type="ARBA" id="ARBA00022621"/>
    </source>
</evidence>
<dbReference type="PROSITE" id="PS01033">
    <property type="entry name" value="GLOBIN"/>
    <property type="match status" value="1"/>
</dbReference>
<comment type="caution">
    <text evidence="7">The sequence shown here is derived from an EMBL/GenBank/DDBJ whole genome shotgun (WGS) entry which is preliminary data.</text>
</comment>